<organism evidence="2 3">
    <name type="scientific">Sinomonas terricola</name>
    <dbReference type="NCBI Taxonomy" id="3110330"/>
    <lineage>
        <taxon>Bacteria</taxon>
        <taxon>Bacillati</taxon>
        <taxon>Actinomycetota</taxon>
        <taxon>Actinomycetes</taxon>
        <taxon>Micrococcales</taxon>
        <taxon>Micrococcaceae</taxon>
        <taxon>Sinomonas</taxon>
    </lineage>
</organism>
<reference evidence="2 3" key="1">
    <citation type="submission" date="2023-12" db="EMBL/GenBank/DDBJ databases">
        <title>Sinomonas terricola sp. nov, isolated from litchi orchard soil in Guangdong, PR China.</title>
        <authorList>
            <person name="Jiaxin W."/>
            <person name="Yang Z."/>
            <person name="Honghui Z."/>
        </authorList>
    </citation>
    <scope>NUCLEOTIDE SEQUENCE [LARGE SCALE GENOMIC DNA]</scope>
    <source>
        <strain evidence="2 3">JGH33</strain>
    </source>
</reference>
<feature type="region of interest" description="Disordered" evidence="1">
    <location>
        <begin position="1"/>
        <end position="119"/>
    </location>
</feature>
<name>A0ABU5T3U6_9MICC</name>
<feature type="compositionally biased region" description="Basic and acidic residues" evidence="1">
    <location>
        <begin position="64"/>
        <end position="89"/>
    </location>
</feature>
<sequence>MGESTTDGEPRLDDSTPFEDEVREDEVREHRGSGEPRGEQGTPHTKVGRFMRTMGHLRSVYGPADHRDLRESQPDTHNPEDVKESHELDGIDVQTDSQGHHYGVRREPGESQGSEEPNE</sequence>
<accession>A0ABU5T3U6</accession>
<gene>
    <name evidence="2" type="ORF">SPF06_05375</name>
</gene>
<comment type="caution">
    <text evidence="2">The sequence shown here is derived from an EMBL/GenBank/DDBJ whole genome shotgun (WGS) entry which is preliminary data.</text>
</comment>
<dbReference type="Proteomes" id="UP001304769">
    <property type="component" value="Unassembled WGS sequence"/>
</dbReference>
<dbReference type="EMBL" id="JAYGGQ010000002">
    <property type="protein sequence ID" value="MEA5454151.1"/>
    <property type="molecule type" value="Genomic_DNA"/>
</dbReference>
<evidence type="ECO:0000313" key="2">
    <source>
        <dbReference type="EMBL" id="MEA5454151.1"/>
    </source>
</evidence>
<protein>
    <submittedName>
        <fullName evidence="2">Uncharacterized protein</fullName>
    </submittedName>
</protein>
<dbReference type="RefSeq" id="WP_323277935.1">
    <property type="nucleotide sequence ID" value="NZ_JAYGGQ010000002.1"/>
</dbReference>
<evidence type="ECO:0000313" key="3">
    <source>
        <dbReference type="Proteomes" id="UP001304769"/>
    </source>
</evidence>
<proteinExistence type="predicted"/>
<keyword evidence="3" id="KW-1185">Reference proteome</keyword>
<evidence type="ECO:0000256" key="1">
    <source>
        <dbReference type="SAM" id="MobiDB-lite"/>
    </source>
</evidence>
<feature type="compositionally biased region" description="Basic and acidic residues" evidence="1">
    <location>
        <begin position="25"/>
        <end position="38"/>
    </location>
</feature>